<reference evidence="3 4" key="1">
    <citation type="submission" date="2016-02" db="EMBL/GenBank/DDBJ databases">
        <title>Genome analysis of coral dinoflagellate symbionts highlights evolutionary adaptations to a symbiotic lifestyle.</title>
        <authorList>
            <person name="Aranda M."/>
            <person name="Li Y."/>
            <person name="Liew Y.J."/>
            <person name="Baumgarten S."/>
            <person name="Simakov O."/>
            <person name="Wilson M."/>
            <person name="Piel J."/>
            <person name="Ashoor H."/>
            <person name="Bougouffa S."/>
            <person name="Bajic V.B."/>
            <person name="Ryu T."/>
            <person name="Ravasi T."/>
            <person name="Bayer T."/>
            <person name="Micklem G."/>
            <person name="Kim H."/>
            <person name="Bhak J."/>
            <person name="Lajeunesse T.C."/>
            <person name="Voolstra C.R."/>
        </authorList>
    </citation>
    <scope>NUCLEOTIDE SEQUENCE [LARGE SCALE GENOMIC DNA]</scope>
    <source>
        <strain evidence="3 4">CCMP2467</strain>
    </source>
</reference>
<dbReference type="Proteomes" id="UP000186817">
    <property type="component" value="Unassembled WGS sequence"/>
</dbReference>
<dbReference type="AlphaFoldDB" id="A0A1Q9BVR2"/>
<dbReference type="Pfam" id="PF07514">
    <property type="entry name" value="TraI_2"/>
    <property type="match status" value="1"/>
</dbReference>
<organism evidence="3 4">
    <name type="scientific">Symbiodinium microadriaticum</name>
    <name type="common">Dinoflagellate</name>
    <name type="synonym">Zooxanthella microadriatica</name>
    <dbReference type="NCBI Taxonomy" id="2951"/>
    <lineage>
        <taxon>Eukaryota</taxon>
        <taxon>Sar</taxon>
        <taxon>Alveolata</taxon>
        <taxon>Dinophyceae</taxon>
        <taxon>Suessiales</taxon>
        <taxon>Symbiodiniaceae</taxon>
        <taxon>Symbiodinium</taxon>
    </lineage>
</organism>
<feature type="non-terminal residue" evidence="3">
    <location>
        <position position="1097"/>
    </location>
</feature>
<proteinExistence type="predicted"/>
<gene>
    <name evidence="3" type="ORF">AK812_SmicGene45554</name>
</gene>
<evidence type="ECO:0000256" key="1">
    <source>
        <dbReference type="SAM" id="MobiDB-lite"/>
    </source>
</evidence>
<dbReference type="InterPro" id="IPR003607">
    <property type="entry name" value="HD/PDEase_dom"/>
</dbReference>
<dbReference type="OrthoDB" id="10473365at2759"/>
<dbReference type="SUPFAM" id="SSF109604">
    <property type="entry name" value="HD-domain/PDEase-like"/>
    <property type="match status" value="1"/>
</dbReference>
<dbReference type="Gene3D" id="3.40.50.300">
    <property type="entry name" value="P-loop containing nucleotide triphosphate hydrolases"/>
    <property type="match status" value="1"/>
</dbReference>
<dbReference type="SUPFAM" id="SSF52540">
    <property type="entry name" value="P-loop containing nucleoside triphosphate hydrolases"/>
    <property type="match status" value="1"/>
</dbReference>
<evidence type="ECO:0000313" key="3">
    <source>
        <dbReference type="EMBL" id="OLP74803.1"/>
    </source>
</evidence>
<dbReference type="Pfam" id="PF12846">
    <property type="entry name" value="AAA_10"/>
    <property type="match status" value="1"/>
</dbReference>
<dbReference type="Gene3D" id="1.10.3210.40">
    <property type="match status" value="1"/>
</dbReference>
<dbReference type="EMBL" id="LSRX01003189">
    <property type="protein sequence ID" value="OLP74803.1"/>
    <property type="molecule type" value="Genomic_DNA"/>
</dbReference>
<accession>A0A1Q9BVR2</accession>
<feature type="domain" description="Uncharacterised" evidence="2">
    <location>
        <begin position="54"/>
        <end position="375"/>
    </location>
</feature>
<dbReference type="CDD" id="cd00077">
    <property type="entry name" value="HDc"/>
    <property type="match status" value="1"/>
</dbReference>
<dbReference type="InterPro" id="IPR011119">
    <property type="entry name" value="Unchr_helicase_relaxase_TraI"/>
</dbReference>
<name>A0A1Q9BVR2_SYMMI</name>
<sequence length="1097" mass="123935">MLKIIKTLFGKKNEEQSEINIPLETLEEIDSMRDGVDSMVVRGDILRYPPAEIGFPALIPGSYILREKQTDMIQAIKRELNIRDSEFEQLMMPMLDSFANFVQLFPASEHHHHRAQSGLMRHSLEVCFQSIRKAKNIEFDSMEMPVVKSSRMLAWRLAIATAGLLHDIGKPFTDYEVWDKSGTYHWPPGRTPIHEWAKANKIERYFLVWKSSRHQQHHSSTTAMMMMIMPQILHEFLLSEGNDIYNELTRAMAVSTVRLDATEENAPEMKNKILKIVKESDVISVRHDLQRYGGDAVRATQSGVPAVQRIVDAMRHLLKKGVWQPNKPGNPIWVTTYGVFIVWGTAVKDITNTVKKSGAVIPQSANSLADLMMSYKLCIPNVNKNEDTAYWRIAPHIMNDRDSRNSKEPKVALSCLRLISPDVLFVDTMEPLPISSRIRIESEWREFQTSKGKNIPVLKESRPFVGNKEPRENSIPADVDPEILKGGTLLPDENDNPLDNMFGASNPVTSDNAHELLHHLNLLSDADYEKVNARQDAKAKAQAELANQKPGVAFQTPIEQSQPVKTSSPEAKIAKVGPQQRSLKDVLSKQDTSAEMPPPIMSEPEHYQEPEFDRETLSLWETLKNHAVADGYQNDEQNLVEKKPAIDPMSDARAKIQRVQDEVDNGNFTPVTPENDFGYNKNNEVAFGTEQLTALHQDQSPLFRNASDLAKDKLASYVAANQSALFHESGHCCIILENGVEDSLFEPMRDADWIWYPFMEAPCEYYTHRSQMCFYLRKELNTDIDQLSGHRYRASLSPFDLTDISVDMTEVYRAIATKGANKTAFNGDPVIALSSLQKRRIAQDLNINANQFQQALEIAGWGVGIAASLAVNAAFNMPAVPCYLAVAVQAAYAARSVPSAWDIYKHKSRLKRKPNVLKMELESVIDVMMKFPDSYLLGYGFEWGQPEGQLASELIKRDIKKFVSKVPENFMGLGWIHALGEKQQWIRVAEDLLSLHTLVTGTTGSGKTTYYKLLILQAALKKQPLILIDPKNDEELADWMEMCLRLVNREDKFNYMSLAHPEKSARISPITNYTRAGEVANRITSVIQRADGTSDPF</sequence>
<dbReference type="InterPro" id="IPR027417">
    <property type="entry name" value="P-loop_NTPase"/>
</dbReference>
<feature type="region of interest" description="Disordered" evidence="1">
    <location>
        <begin position="554"/>
        <end position="606"/>
    </location>
</feature>
<evidence type="ECO:0000259" key="2">
    <source>
        <dbReference type="Pfam" id="PF07514"/>
    </source>
</evidence>
<evidence type="ECO:0000313" key="4">
    <source>
        <dbReference type="Proteomes" id="UP000186817"/>
    </source>
</evidence>
<protein>
    <recommendedName>
        <fullName evidence="2">Uncharacterized domain-containing protein</fullName>
    </recommendedName>
</protein>
<comment type="caution">
    <text evidence="3">The sequence shown here is derived from an EMBL/GenBank/DDBJ whole genome shotgun (WGS) entry which is preliminary data.</text>
</comment>
<feature type="compositionally biased region" description="Polar residues" evidence="1">
    <location>
        <begin position="557"/>
        <end position="569"/>
    </location>
</feature>
<dbReference type="NCBIfam" id="NF041494">
    <property type="entry name" value="MobH"/>
    <property type="match status" value="1"/>
</dbReference>
<keyword evidence="4" id="KW-1185">Reference proteome</keyword>